<evidence type="ECO:0000256" key="1">
    <source>
        <dbReference type="ARBA" id="ARBA00006739"/>
    </source>
</evidence>
<protein>
    <recommendedName>
        <fullName evidence="4">Glycosyltransferase 2-like domain-containing protein</fullName>
    </recommendedName>
</protein>
<comment type="caution">
    <text evidence="5">The sequence shown here is derived from an EMBL/GenBank/DDBJ whole genome shotgun (WGS) entry which is preliminary data.</text>
</comment>
<evidence type="ECO:0000259" key="4">
    <source>
        <dbReference type="Pfam" id="PF00535"/>
    </source>
</evidence>
<organism evidence="5 6">
    <name type="scientific">Candidatus Woesebacteria bacterium RIFCSPHIGHO2_12_FULL_41_24</name>
    <dbReference type="NCBI Taxonomy" id="1802510"/>
    <lineage>
        <taxon>Bacteria</taxon>
        <taxon>Candidatus Woeseibacteriota</taxon>
    </lineage>
</organism>
<dbReference type="GO" id="GO:0016757">
    <property type="term" value="F:glycosyltransferase activity"/>
    <property type="evidence" value="ECO:0007669"/>
    <property type="project" value="UniProtKB-KW"/>
</dbReference>
<dbReference type="InterPro" id="IPR001173">
    <property type="entry name" value="Glyco_trans_2-like"/>
</dbReference>
<dbReference type="CDD" id="cd04186">
    <property type="entry name" value="GT_2_like_c"/>
    <property type="match status" value="1"/>
</dbReference>
<reference evidence="5 6" key="1">
    <citation type="journal article" date="2016" name="Nat. Commun.">
        <title>Thousands of microbial genomes shed light on interconnected biogeochemical processes in an aquifer system.</title>
        <authorList>
            <person name="Anantharaman K."/>
            <person name="Brown C.T."/>
            <person name="Hug L.A."/>
            <person name="Sharon I."/>
            <person name="Castelle C.J."/>
            <person name="Probst A.J."/>
            <person name="Thomas B.C."/>
            <person name="Singh A."/>
            <person name="Wilkins M.J."/>
            <person name="Karaoz U."/>
            <person name="Brodie E.L."/>
            <person name="Williams K.H."/>
            <person name="Hubbard S.S."/>
            <person name="Banfield J.F."/>
        </authorList>
    </citation>
    <scope>NUCLEOTIDE SEQUENCE [LARGE SCALE GENOMIC DNA]</scope>
</reference>
<dbReference type="Proteomes" id="UP000178603">
    <property type="component" value="Unassembled WGS sequence"/>
</dbReference>
<dbReference type="EMBL" id="MGGW01000016">
    <property type="protein sequence ID" value="OGM54267.1"/>
    <property type="molecule type" value="Genomic_DNA"/>
</dbReference>
<gene>
    <name evidence="5" type="ORF">A3E44_01920</name>
</gene>
<evidence type="ECO:0000256" key="2">
    <source>
        <dbReference type="ARBA" id="ARBA00022676"/>
    </source>
</evidence>
<feature type="domain" description="Glycosyltransferase 2-like" evidence="4">
    <location>
        <begin position="6"/>
        <end position="160"/>
    </location>
</feature>
<name>A0A1F8AR75_9BACT</name>
<accession>A0A1F8AR75</accession>
<dbReference type="AlphaFoldDB" id="A0A1F8AR75"/>
<dbReference type="Gene3D" id="3.90.550.10">
    <property type="entry name" value="Spore Coat Polysaccharide Biosynthesis Protein SpsA, Chain A"/>
    <property type="match status" value="1"/>
</dbReference>
<keyword evidence="2" id="KW-0328">Glycosyltransferase</keyword>
<proteinExistence type="inferred from homology"/>
<keyword evidence="3" id="KW-0808">Transferase</keyword>
<dbReference type="Pfam" id="PF00535">
    <property type="entry name" value="Glycos_transf_2"/>
    <property type="match status" value="1"/>
</dbReference>
<dbReference type="InterPro" id="IPR029044">
    <property type="entry name" value="Nucleotide-diphossugar_trans"/>
</dbReference>
<comment type="similarity">
    <text evidence="1">Belongs to the glycosyltransferase 2 family.</text>
</comment>
<evidence type="ECO:0000256" key="3">
    <source>
        <dbReference type="ARBA" id="ARBA00022679"/>
    </source>
</evidence>
<dbReference type="SUPFAM" id="SSF53448">
    <property type="entry name" value="Nucleotide-diphospho-sugar transferases"/>
    <property type="match status" value="1"/>
</dbReference>
<dbReference type="PANTHER" id="PTHR43179">
    <property type="entry name" value="RHAMNOSYLTRANSFERASE WBBL"/>
    <property type="match status" value="1"/>
</dbReference>
<dbReference type="PANTHER" id="PTHR43179:SF12">
    <property type="entry name" value="GALACTOFURANOSYLTRANSFERASE GLFT2"/>
    <property type="match status" value="1"/>
</dbReference>
<sequence>MTRVFVVILNWNRPGDTIECLKSVGQSQVTGYELNVVVVDNASDDNSVDLITRKTESATQKLSGLKIIKNKENLGYAGGNNIGISYALKGGADYVMVLNNDTLVDVNLISRFVEMVQKHPDVGIFSPKIYFAKGFEFHKEWYRKSEFGRVIWYAGGTIDWHNVYATNLGVDEVDRGQFANKREIDFATGACMFIKAESLKKTGIFDERYFMYFEDADLSLRMKKFGWKVLFVPKAILWHKVAQSSKIGSDLNDYYIHRNRLLFGIRYAPMHAKLALLKESVRFLFFGRPWQKKGVRDFYLGKLGRESW</sequence>
<evidence type="ECO:0000313" key="6">
    <source>
        <dbReference type="Proteomes" id="UP000178603"/>
    </source>
</evidence>
<evidence type="ECO:0000313" key="5">
    <source>
        <dbReference type="EMBL" id="OGM54267.1"/>
    </source>
</evidence>